<gene>
    <name evidence="3" type="ORF">HUT05_00345</name>
</gene>
<evidence type="ECO:0008006" key="5">
    <source>
        <dbReference type="Google" id="ProtNLM"/>
    </source>
</evidence>
<evidence type="ECO:0000256" key="2">
    <source>
        <dbReference type="SAM" id="Phobius"/>
    </source>
</evidence>
<name>A0A7I0Y907_STRCX</name>
<feature type="region of interest" description="Disordered" evidence="1">
    <location>
        <begin position="115"/>
        <end position="153"/>
    </location>
</feature>
<keyword evidence="2" id="KW-0812">Transmembrane</keyword>
<dbReference type="AlphaFoldDB" id="A0A7I0Y907"/>
<evidence type="ECO:0000313" key="3">
    <source>
        <dbReference type="EMBL" id="QKZ15988.1"/>
    </source>
</evidence>
<dbReference type="InterPro" id="IPR036259">
    <property type="entry name" value="MFS_trans_sf"/>
</dbReference>
<reference evidence="3 4" key="1">
    <citation type="submission" date="2020-06" db="EMBL/GenBank/DDBJ databases">
        <title>Genome mining for natural products.</title>
        <authorList>
            <person name="Zhang B."/>
            <person name="Shi J."/>
            <person name="Ge H."/>
        </authorList>
    </citation>
    <scope>NUCLEOTIDE SEQUENCE [LARGE SCALE GENOMIC DNA]</scope>
    <source>
        <strain evidence="3 4">NA02069</strain>
    </source>
</reference>
<organism evidence="3 4">
    <name type="scientific">Streptomyces chartreusis</name>
    <dbReference type="NCBI Taxonomy" id="1969"/>
    <lineage>
        <taxon>Bacteria</taxon>
        <taxon>Bacillati</taxon>
        <taxon>Actinomycetota</taxon>
        <taxon>Actinomycetes</taxon>
        <taxon>Kitasatosporales</taxon>
        <taxon>Streptomycetaceae</taxon>
        <taxon>Streptomyces</taxon>
    </lineage>
</organism>
<sequence length="170" mass="18631">MELFLHGFFCTATDGVLMALTGLMLPEHLRTMGIALFQTGQALAYLASSVLFGLAWQLVGPGHRQPMRRRHRRRTVVATAFLLINRSTTPIDTELTASAGSQRSRPRRLIRLRHAPAAPVPAHGTGRHHGGDRPRARRNRRGALGNPASSSITTWDPSAAAVIPLSRMPY</sequence>
<accession>A0A7I0Y907</accession>
<dbReference type="SUPFAM" id="SSF103473">
    <property type="entry name" value="MFS general substrate transporter"/>
    <property type="match status" value="1"/>
</dbReference>
<feature type="transmembrane region" description="Helical" evidence="2">
    <location>
        <begin position="42"/>
        <end position="60"/>
    </location>
</feature>
<evidence type="ECO:0000256" key="1">
    <source>
        <dbReference type="SAM" id="MobiDB-lite"/>
    </source>
</evidence>
<dbReference type="EMBL" id="CP056041">
    <property type="protein sequence ID" value="QKZ15988.1"/>
    <property type="molecule type" value="Genomic_DNA"/>
</dbReference>
<dbReference type="RefSeq" id="WP_176573703.1">
    <property type="nucleotide sequence ID" value="NZ_CBDRGH010000022.1"/>
</dbReference>
<keyword evidence="4" id="KW-1185">Reference proteome</keyword>
<proteinExistence type="predicted"/>
<evidence type="ECO:0000313" key="4">
    <source>
        <dbReference type="Proteomes" id="UP000509418"/>
    </source>
</evidence>
<dbReference type="Proteomes" id="UP000509418">
    <property type="component" value="Chromosome"/>
</dbReference>
<protein>
    <recommendedName>
        <fullName evidence="5">MFS transporter</fullName>
    </recommendedName>
</protein>
<keyword evidence="2" id="KW-0472">Membrane</keyword>
<keyword evidence="2" id="KW-1133">Transmembrane helix</keyword>